<sequence>MTPDLAHTMNPQNMETDMGTGMGTIAPEPALHRPANPFGSSFSHAVSLISAALLLSVFGSLLWFSATVPPLNRVEEPDQALDLMVGRMMEAQEELRRLPPWQQRLTEWMVGSNDYERLLAIQWYQELVEATDDPLSKLRLAILQAEEGQEQDVLAEVQTWRELPAPMPLYARWIEAAYGSEELKHDETAEWQEVLTDTLPDGWFSRTLASRLAQRSGDGDLLVALEKPVERRGSRLQDRLNGLLFAELFCVIVGSLALATIIRRRKVRPDCIRLAGSGVPAPWAAEVGTAVLLRGGAMGALITIAFLLAPPIDSLLIKVVAIPLANLPLLILAYVHLLKPAGLDIRRAFGFHIDRADLGRLAVATLGTIAAGLWGEWVIGQALERVEITNHWTEWFDADLVWGTGAALTVSLLEYIVFAPVFEEIAFRGLLFATLRHRLSFAPAALVSAAMFAAAHGYGLIGFLSVWWSGILWAWVYERTGSLLPGMVAHATNNLFVSLTVMALLR</sequence>
<evidence type="ECO:0000256" key="1">
    <source>
        <dbReference type="SAM" id="Phobius"/>
    </source>
</evidence>
<dbReference type="GO" id="GO:0080120">
    <property type="term" value="P:CAAX-box protein maturation"/>
    <property type="evidence" value="ECO:0007669"/>
    <property type="project" value="UniProtKB-ARBA"/>
</dbReference>
<feature type="transmembrane region" description="Helical" evidence="1">
    <location>
        <begin position="358"/>
        <end position="380"/>
    </location>
</feature>
<name>A0A0S4KYT3_9BACT</name>
<proteinExistence type="predicted"/>
<dbReference type="AlphaFoldDB" id="A0A0S4KYT3"/>
<dbReference type="Proteomes" id="UP000066284">
    <property type="component" value="Chromosome 1"/>
</dbReference>
<dbReference type="InterPro" id="IPR003675">
    <property type="entry name" value="Rce1/LyrA-like_dom"/>
</dbReference>
<feature type="transmembrane region" description="Helical" evidence="1">
    <location>
        <begin position="283"/>
        <end position="309"/>
    </location>
</feature>
<dbReference type="EMBL" id="LN885086">
    <property type="protein sequence ID" value="CUQ67595.1"/>
    <property type="molecule type" value="Genomic_DNA"/>
</dbReference>
<dbReference type="STRING" id="1715989.NITINOP_2623"/>
<feature type="transmembrane region" description="Helical" evidence="1">
    <location>
        <begin position="42"/>
        <end position="64"/>
    </location>
</feature>
<feature type="transmembrane region" description="Helical" evidence="1">
    <location>
        <begin position="443"/>
        <end position="467"/>
    </location>
</feature>
<protein>
    <recommendedName>
        <fullName evidence="2">CAAX prenyl protease 2/Lysostaphin resistance protein A-like domain-containing protein</fullName>
    </recommendedName>
</protein>
<dbReference type="KEGG" id="nio:NITINOP_2623"/>
<feature type="transmembrane region" description="Helical" evidence="1">
    <location>
        <begin position="315"/>
        <end position="337"/>
    </location>
</feature>
<evidence type="ECO:0000313" key="3">
    <source>
        <dbReference type="EMBL" id="CUQ67595.1"/>
    </source>
</evidence>
<accession>A0A0S4KYT3</accession>
<organism evidence="3 4">
    <name type="scientific">Candidatus Nitrospira inopinata</name>
    <dbReference type="NCBI Taxonomy" id="1715989"/>
    <lineage>
        <taxon>Bacteria</taxon>
        <taxon>Pseudomonadati</taxon>
        <taxon>Nitrospirota</taxon>
        <taxon>Nitrospiria</taxon>
        <taxon>Nitrospirales</taxon>
        <taxon>Nitrospiraceae</taxon>
        <taxon>Nitrospira</taxon>
    </lineage>
</organism>
<feature type="domain" description="CAAX prenyl protease 2/Lysostaphin resistance protein A-like" evidence="2">
    <location>
        <begin position="409"/>
        <end position="496"/>
    </location>
</feature>
<keyword evidence="4" id="KW-1185">Reference proteome</keyword>
<keyword evidence="1" id="KW-0812">Transmembrane</keyword>
<feature type="transmembrane region" description="Helical" evidence="1">
    <location>
        <begin position="487"/>
        <end position="505"/>
    </location>
</feature>
<keyword evidence="1" id="KW-1133">Transmembrane helix</keyword>
<feature type="transmembrane region" description="Helical" evidence="1">
    <location>
        <begin position="242"/>
        <end position="262"/>
    </location>
</feature>
<dbReference type="Pfam" id="PF02517">
    <property type="entry name" value="Rce1-like"/>
    <property type="match status" value="1"/>
</dbReference>
<evidence type="ECO:0000313" key="4">
    <source>
        <dbReference type="Proteomes" id="UP000066284"/>
    </source>
</evidence>
<dbReference type="GO" id="GO:0004175">
    <property type="term" value="F:endopeptidase activity"/>
    <property type="evidence" value="ECO:0007669"/>
    <property type="project" value="UniProtKB-ARBA"/>
</dbReference>
<keyword evidence="1" id="KW-0472">Membrane</keyword>
<feature type="transmembrane region" description="Helical" evidence="1">
    <location>
        <begin position="400"/>
        <end position="422"/>
    </location>
</feature>
<evidence type="ECO:0000259" key="2">
    <source>
        <dbReference type="Pfam" id="PF02517"/>
    </source>
</evidence>
<reference evidence="4" key="1">
    <citation type="submission" date="2015-09" db="EMBL/GenBank/DDBJ databases">
        <authorList>
            <person name="Daims H."/>
        </authorList>
    </citation>
    <scope>NUCLEOTIDE SEQUENCE [LARGE SCALE GENOMIC DNA]</scope>
</reference>
<gene>
    <name evidence="3" type="ORF">NITINOP_2623</name>
</gene>